<keyword evidence="2" id="KW-0812">Transmembrane</keyword>
<sequence length="423" mass="43848">MNRTRTAVAAVLATGTLWCAGGAAPAFAGDSSRVGEGGPVHVLLNSAFDNRPGELVDIEVQGVREGGDVTVSSPVFPHAVRLAPRAHAHHGRPAIAMTTRPGTYPLTVRAGGQVVAKDRVEVKQSRRPSFTAATPGDVLRPGERLWMAYDDLYPGETGQSFTVRSPAFRKEVRLAHDPASTDWNNPRLFSGAAELPQGVRDGTYKVTLYGPGGRVVDEKPLTVRAARPGDRDYVGRARGPAFFGTSATSGPEDARARGHRVPAGGTVNVLWRDRSPDPGEEERLTATSPAFERPVRLRRDDSKAGDGDDPRYFAPARIRQGLAPGTYAVTVASHHGRVTKVAHLEVTAATATPGASGASGTSGASGSSSTSEASGTSGAGGSSGMTVAYVAGGTTGGVLAAAGLGTLLRRRAARRELGGPPSP</sequence>
<feature type="region of interest" description="Disordered" evidence="1">
    <location>
        <begin position="236"/>
        <end position="313"/>
    </location>
</feature>
<dbReference type="Proteomes" id="UP001602123">
    <property type="component" value="Unassembled WGS sequence"/>
</dbReference>
<dbReference type="RefSeq" id="WP_388631717.1">
    <property type="nucleotide sequence ID" value="NZ_JBIAUT010000012.1"/>
</dbReference>
<organism evidence="4 5">
    <name type="scientific">Streptomyces nondiastaticus</name>
    <dbReference type="NCBI Taxonomy" id="3154512"/>
    <lineage>
        <taxon>Bacteria</taxon>
        <taxon>Bacillati</taxon>
        <taxon>Actinomycetota</taxon>
        <taxon>Actinomycetes</taxon>
        <taxon>Kitasatosporales</taxon>
        <taxon>Streptomycetaceae</taxon>
        <taxon>Streptomyces</taxon>
    </lineage>
</organism>
<reference evidence="4 5" key="1">
    <citation type="submission" date="2024-10" db="EMBL/GenBank/DDBJ databases">
        <title>The Natural Products Discovery Center: Release of the First 8490 Sequenced Strains for Exploring Actinobacteria Biosynthetic Diversity.</title>
        <authorList>
            <person name="Kalkreuter E."/>
            <person name="Kautsar S.A."/>
            <person name="Yang D."/>
            <person name="Bader C.D."/>
            <person name="Teijaro C.N."/>
            <person name="Fluegel L."/>
            <person name="Davis C.M."/>
            <person name="Simpson J.R."/>
            <person name="Lauterbach L."/>
            <person name="Steele A.D."/>
            <person name="Gui C."/>
            <person name="Meng S."/>
            <person name="Li G."/>
            <person name="Viehrig K."/>
            <person name="Ye F."/>
            <person name="Su P."/>
            <person name="Kiefer A.F."/>
            <person name="Nichols A."/>
            <person name="Cepeda A.J."/>
            <person name="Yan W."/>
            <person name="Fan B."/>
            <person name="Jiang Y."/>
            <person name="Adhikari A."/>
            <person name="Zheng C.-J."/>
            <person name="Schuster L."/>
            <person name="Cowan T.M."/>
            <person name="Smanski M.J."/>
            <person name="Chevrette M.G."/>
            <person name="De Carvalho L.P.S."/>
            <person name="Shen B."/>
        </authorList>
    </citation>
    <scope>NUCLEOTIDE SEQUENCE [LARGE SCALE GENOMIC DNA]</scope>
    <source>
        <strain evidence="4 5">NPDC001650</strain>
    </source>
</reference>
<keyword evidence="3" id="KW-0732">Signal</keyword>
<feature type="chain" id="PRO_5045262403" evidence="3">
    <location>
        <begin position="29"/>
        <end position="423"/>
    </location>
</feature>
<protein>
    <submittedName>
        <fullName evidence="4">Uncharacterized protein</fullName>
    </submittedName>
</protein>
<dbReference type="EMBL" id="JBIAUT010000012">
    <property type="protein sequence ID" value="MFF4219768.1"/>
    <property type="molecule type" value="Genomic_DNA"/>
</dbReference>
<keyword evidence="5" id="KW-1185">Reference proteome</keyword>
<evidence type="ECO:0000313" key="5">
    <source>
        <dbReference type="Proteomes" id="UP001602123"/>
    </source>
</evidence>
<feature type="region of interest" description="Disordered" evidence="1">
    <location>
        <begin position="351"/>
        <end position="381"/>
    </location>
</feature>
<evidence type="ECO:0000256" key="2">
    <source>
        <dbReference type="SAM" id="Phobius"/>
    </source>
</evidence>
<name>A0ABW6U4K8_9ACTN</name>
<feature type="compositionally biased region" description="Basic and acidic residues" evidence="1">
    <location>
        <begin position="293"/>
        <end position="311"/>
    </location>
</feature>
<evidence type="ECO:0000313" key="4">
    <source>
        <dbReference type="EMBL" id="MFF4219768.1"/>
    </source>
</evidence>
<evidence type="ECO:0000256" key="1">
    <source>
        <dbReference type="SAM" id="MobiDB-lite"/>
    </source>
</evidence>
<feature type="transmembrane region" description="Helical" evidence="2">
    <location>
        <begin position="387"/>
        <end position="408"/>
    </location>
</feature>
<evidence type="ECO:0000256" key="3">
    <source>
        <dbReference type="SAM" id="SignalP"/>
    </source>
</evidence>
<feature type="signal peptide" evidence="3">
    <location>
        <begin position="1"/>
        <end position="28"/>
    </location>
</feature>
<proteinExistence type="predicted"/>
<feature type="compositionally biased region" description="Basic and acidic residues" evidence="1">
    <location>
        <begin position="271"/>
        <end position="284"/>
    </location>
</feature>
<keyword evidence="2" id="KW-1133">Transmembrane helix</keyword>
<comment type="caution">
    <text evidence="4">The sequence shown here is derived from an EMBL/GenBank/DDBJ whole genome shotgun (WGS) entry which is preliminary data.</text>
</comment>
<feature type="compositionally biased region" description="Low complexity" evidence="1">
    <location>
        <begin position="351"/>
        <end position="376"/>
    </location>
</feature>
<gene>
    <name evidence="4" type="ORF">ACFYZM_26355</name>
</gene>
<keyword evidence="2" id="KW-0472">Membrane</keyword>
<accession>A0ABW6U4K8</accession>